<dbReference type="RefSeq" id="WP_310913052.1">
    <property type="nucleotide sequence ID" value="NZ_JAVLVT010000006.1"/>
</dbReference>
<sequence length="221" mass="23244">MSSLPPVSLGAVTVVLLHSPFSEPARDPDWGVLPEELRGQHPAVDVHVVSVPEADRRAPGHSYVARAALDIAAAGPHRSLLLVGTGAAGPLLPQVGASQRSAHRLVLGYVLLDALLPQSGMVTWAALAREQTGAELHHLVDASDSRELATQWAPETVPTPVDWPDAPCVYLQSDHRYDGCLRRAHLRGWKVGDLRSGADDGLSSTAVASAVAAAIVDLGRG</sequence>
<accession>A0ABU2H863</accession>
<organism evidence="1 2">
    <name type="scientific">Lipingzhangella rawalii</name>
    <dbReference type="NCBI Taxonomy" id="2055835"/>
    <lineage>
        <taxon>Bacteria</taxon>
        <taxon>Bacillati</taxon>
        <taxon>Actinomycetota</taxon>
        <taxon>Actinomycetes</taxon>
        <taxon>Streptosporangiales</taxon>
        <taxon>Nocardiopsidaceae</taxon>
        <taxon>Lipingzhangella</taxon>
    </lineage>
</organism>
<evidence type="ECO:0000313" key="1">
    <source>
        <dbReference type="EMBL" id="MDS1271501.1"/>
    </source>
</evidence>
<comment type="caution">
    <text evidence="1">The sequence shown here is derived from an EMBL/GenBank/DDBJ whole genome shotgun (WGS) entry which is preliminary data.</text>
</comment>
<protein>
    <recommendedName>
        <fullName evidence="3">Alpha/beta hydrolase family protein</fullName>
    </recommendedName>
</protein>
<gene>
    <name evidence="1" type="ORF">RIF23_14475</name>
</gene>
<keyword evidence="2" id="KW-1185">Reference proteome</keyword>
<evidence type="ECO:0008006" key="3">
    <source>
        <dbReference type="Google" id="ProtNLM"/>
    </source>
</evidence>
<dbReference type="Proteomes" id="UP001250214">
    <property type="component" value="Unassembled WGS sequence"/>
</dbReference>
<reference evidence="2" key="1">
    <citation type="submission" date="2023-07" db="EMBL/GenBank/DDBJ databases">
        <title>Novel species in the genus Lipingzhangella isolated from Sambhar Salt Lake.</title>
        <authorList>
            <person name="Jiya N."/>
            <person name="Kajale S."/>
            <person name="Sharma A."/>
        </authorList>
    </citation>
    <scope>NUCLEOTIDE SEQUENCE [LARGE SCALE GENOMIC DNA]</scope>
    <source>
        <strain evidence="2">LS1_29</strain>
    </source>
</reference>
<name>A0ABU2H863_9ACTN</name>
<dbReference type="EMBL" id="JAVLVT010000006">
    <property type="protein sequence ID" value="MDS1271501.1"/>
    <property type="molecule type" value="Genomic_DNA"/>
</dbReference>
<evidence type="ECO:0000313" key="2">
    <source>
        <dbReference type="Proteomes" id="UP001250214"/>
    </source>
</evidence>
<proteinExistence type="predicted"/>